<organism evidence="2 3">
    <name type="scientific">Actinomadura barringtoniae</name>
    <dbReference type="NCBI Taxonomy" id="1427535"/>
    <lineage>
        <taxon>Bacteria</taxon>
        <taxon>Bacillati</taxon>
        <taxon>Actinomycetota</taxon>
        <taxon>Actinomycetes</taxon>
        <taxon>Streptosporangiales</taxon>
        <taxon>Thermomonosporaceae</taxon>
        <taxon>Actinomadura</taxon>
    </lineage>
</organism>
<accession>A0A939T502</accession>
<sequence length="192" mass="20826">MKVIFHKVSERSYFSTAARDDGVTVRVPGYDRTSPVPHDLAHFIAERELGIGRGFWGSVAAGAMFTNMTVVEGRRRPHADERSRLIIKANGEGLGQCEGVAGAVHEAVEKGQSAEIALEHLRRMHGVVSAEPLAVGAADLAEAISSLSAAADRWAETPIGEGMALTWELPTYEPRRRAQKSNGRKGRIRRSA</sequence>
<evidence type="ECO:0000313" key="3">
    <source>
        <dbReference type="Proteomes" id="UP000669179"/>
    </source>
</evidence>
<evidence type="ECO:0000256" key="1">
    <source>
        <dbReference type="SAM" id="MobiDB-lite"/>
    </source>
</evidence>
<comment type="caution">
    <text evidence="2">The sequence shown here is derived from an EMBL/GenBank/DDBJ whole genome shotgun (WGS) entry which is preliminary data.</text>
</comment>
<dbReference type="RefSeq" id="WP_208257911.1">
    <property type="nucleotide sequence ID" value="NZ_JAGEOJ010000009.1"/>
</dbReference>
<dbReference type="EMBL" id="JAGEOJ010000009">
    <property type="protein sequence ID" value="MBO2450038.1"/>
    <property type="molecule type" value="Genomic_DNA"/>
</dbReference>
<protein>
    <submittedName>
        <fullName evidence="2">Uncharacterized protein</fullName>
    </submittedName>
</protein>
<dbReference type="Proteomes" id="UP000669179">
    <property type="component" value="Unassembled WGS sequence"/>
</dbReference>
<feature type="compositionally biased region" description="Basic residues" evidence="1">
    <location>
        <begin position="177"/>
        <end position="192"/>
    </location>
</feature>
<dbReference type="AlphaFoldDB" id="A0A939T502"/>
<reference evidence="2" key="1">
    <citation type="submission" date="2021-03" db="EMBL/GenBank/DDBJ databases">
        <authorList>
            <person name="Kanchanasin P."/>
            <person name="Saeng-In P."/>
            <person name="Phongsopitanun W."/>
            <person name="Yuki M."/>
            <person name="Kudo T."/>
            <person name="Ohkuma M."/>
            <person name="Tanasupawat S."/>
        </authorList>
    </citation>
    <scope>NUCLEOTIDE SEQUENCE</scope>
    <source>
        <strain evidence="2">GKU 128</strain>
    </source>
</reference>
<feature type="region of interest" description="Disordered" evidence="1">
    <location>
        <begin position="173"/>
        <end position="192"/>
    </location>
</feature>
<gene>
    <name evidence="2" type="ORF">J4573_23245</name>
</gene>
<evidence type="ECO:0000313" key="2">
    <source>
        <dbReference type="EMBL" id="MBO2450038.1"/>
    </source>
</evidence>
<name>A0A939T502_9ACTN</name>
<proteinExistence type="predicted"/>
<keyword evidence="3" id="KW-1185">Reference proteome</keyword>